<keyword evidence="7 10" id="KW-0067">ATP-binding</keyword>
<accession>A0AAW8CR22</accession>
<evidence type="ECO:0000256" key="12">
    <source>
        <dbReference type="RuleBase" id="RU003784"/>
    </source>
</evidence>
<feature type="site" description="Interaction with substrate tRNA" evidence="10">
    <location>
        <position position="145"/>
    </location>
</feature>
<comment type="subunit">
    <text evidence="10">Monomer.</text>
</comment>
<dbReference type="InterPro" id="IPR018022">
    <property type="entry name" value="IPT"/>
</dbReference>
<feature type="region of interest" description="Interaction with substrate tRNA" evidence="10">
    <location>
        <begin position="57"/>
        <end position="60"/>
    </location>
</feature>
<dbReference type="Pfam" id="PF01715">
    <property type="entry name" value="IPPT"/>
    <property type="match status" value="1"/>
</dbReference>
<keyword evidence="5 10" id="KW-0819">tRNA processing</keyword>
<evidence type="ECO:0000256" key="4">
    <source>
        <dbReference type="ARBA" id="ARBA00022679"/>
    </source>
</evidence>
<dbReference type="PANTHER" id="PTHR11088">
    <property type="entry name" value="TRNA DIMETHYLALLYLTRANSFERASE"/>
    <property type="match status" value="1"/>
</dbReference>
<protein>
    <recommendedName>
        <fullName evidence="10">tRNA dimethylallyltransferase</fullName>
        <ecNumber evidence="10">2.5.1.75</ecNumber>
    </recommendedName>
    <alternativeName>
        <fullName evidence="10">Dimethylallyl diphosphate:tRNA dimethylallyltransferase</fullName>
        <shortName evidence="10">DMAPP:tRNA dimethylallyltransferase</shortName>
        <shortName evidence="10">DMATase</shortName>
    </alternativeName>
    <alternativeName>
        <fullName evidence="10">Isopentenyl-diphosphate:tRNA isopentenyltransferase</fullName>
        <shortName evidence="10">IPP transferase</shortName>
        <shortName evidence="10">IPPT</shortName>
        <shortName evidence="10">IPTase</shortName>
    </alternativeName>
</protein>
<evidence type="ECO:0000256" key="5">
    <source>
        <dbReference type="ARBA" id="ARBA00022694"/>
    </source>
</evidence>
<dbReference type="PANTHER" id="PTHR11088:SF60">
    <property type="entry name" value="TRNA DIMETHYLALLYLTRANSFERASE"/>
    <property type="match status" value="1"/>
</dbReference>
<evidence type="ECO:0000256" key="13">
    <source>
        <dbReference type="RuleBase" id="RU003785"/>
    </source>
</evidence>
<comment type="catalytic activity">
    <reaction evidence="9 10 11">
        <text>adenosine(37) in tRNA + dimethylallyl diphosphate = N(6)-dimethylallyladenosine(37) in tRNA + diphosphate</text>
        <dbReference type="Rhea" id="RHEA:26482"/>
        <dbReference type="Rhea" id="RHEA-COMP:10162"/>
        <dbReference type="Rhea" id="RHEA-COMP:10375"/>
        <dbReference type="ChEBI" id="CHEBI:33019"/>
        <dbReference type="ChEBI" id="CHEBI:57623"/>
        <dbReference type="ChEBI" id="CHEBI:74411"/>
        <dbReference type="ChEBI" id="CHEBI:74415"/>
        <dbReference type="EC" id="2.5.1.75"/>
    </reaction>
</comment>
<dbReference type="RefSeq" id="WP_307683947.1">
    <property type="nucleotide sequence ID" value="NZ_JAUSRD010000002.1"/>
</dbReference>
<dbReference type="GO" id="GO:0005524">
    <property type="term" value="F:ATP binding"/>
    <property type="evidence" value="ECO:0007669"/>
    <property type="project" value="UniProtKB-UniRule"/>
</dbReference>
<keyword evidence="4 10" id="KW-0808">Transferase</keyword>
<evidence type="ECO:0000256" key="2">
    <source>
        <dbReference type="ARBA" id="ARBA00003213"/>
    </source>
</evidence>
<organism evidence="14 15">
    <name type="scientific">Variovorax boronicumulans</name>
    <dbReference type="NCBI Taxonomy" id="436515"/>
    <lineage>
        <taxon>Bacteria</taxon>
        <taxon>Pseudomonadati</taxon>
        <taxon>Pseudomonadota</taxon>
        <taxon>Betaproteobacteria</taxon>
        <taxon>Burkholderiales</taxon>
        <taxon>Comamonadaceae</taxon>
        <taxon>Variovorax</taxon>
    </lineage>
</organism>
<evidence type="ECO:0000256" key="7">
    <source>
        <dbReference type="ARBA" id="ARBA00022840"/>
    </source>
</evidence>
<dbReference type="HAMAP" id="MF_00185">
    <property type="entry name" value="IPP_trans"/>
    <property type="match status" value="1"/>
</dbReference>
<evidence type="ECO:0000256" key="1">
    <source>
        <dbReference type="ARBA" id="ARBA00001946"/>
    </source>
</evidence>
<dbReference type="InterPro" id="IPR039657">
    <property type="entry name" value="Dimethylallyltransferase"/>
</dbReference>
<evidence type="ECO:0000256" key="11">
    <source>
        <dbReference type="RuleBase" id="RU003783"/>
    </source>
</evidence>
<feature type="site" description="Interaction with substrate tRNA" evidence="10">
    <location>
        <position position="123"/>
    </location>
</feature>
<dbReference type="InterPro" id="IPR027417">
    <property type="entry name" value="P-loop_NTPase"/>
</dbReference>
<evidence type="ECO:0000313" key="15">
    <source>
        <dbReference type="Proteomes" id="UP001242045"/>
    </source>
</evidence>
<evidence type="ECO:0000256" key="9">
    <source>
        <dbReference type="ARBA" id="ARBA00049563"/>
    </source>
</evidence>
<comment type="similarity">
    <text evidence="3 10 13">Belongs to the IPP transferase family.</text>
</comment>
<proteinExistence type="inferred from homology"/>
<dbReference type="AlphaFoldDB" id="A0AAW8CR22"/>
<feature type="binding site" evidence="10">
    <location>
        <begin position="34"/>
        <end position="39"/>
    </location>
    <ligand>
        <name>substrate</name>
    </ligand>
</feature>
<feature type="region of interest" description="Interaction with substrate tRNA" evidence="10">
    <location>
        <begin position="181"/>
        <end position="185"/>
    </location>
</feature>
<reference evidence="14" key="1">
    <citation type="submission" date="2023-07" db="EMBL/GenBank/DDBJ databases">
        <title>Sorghum-associated microbial communities from plants grown in Nebraska, USA.</title>
        <authorList>
            <person name="Schachtman D."/>
        </authorList>
    </citation>
    <scope>NUCLEOTIDE SEQUENCE</scope>
    <source>
        <strain evidence="14">DS3754</strain>
    </source>
</reference>
<dbReference type="Proteomes" id="UP001242045">
    <property type="component" value="Unassembled WGS sequence"/>
</dbReference>
<comment type="function">
    <text evidence="2 10 12">Catalyzes the transfer of a dimethylallyl group onto the adenine at position 37 in tRNAs that read codons beginning with uridine, leading to the formation of N6-(dimethylallyl)adenosine (i(6)A).</text>
</comment>
<keyword evidence="6 10" id="KW-0547">Nucleotide-binding</keyword>
<sequence>MFPSSAPAAEAAPPASLAAASSRPPRYVALAGPTASGKTAAALALAQRQPVEIISVDSALVYRGMDIGTAKPTAAEQAAVPHHLIDILDARESYSAAAFVADATRLIDEIRSRGALPLLVGGTMLYFKALFDGIDAMPAADAAVRARIDAQAAELGWPAMHARLAEVDPVTAARLAPQDSQRIQRALEVWESSGQPLSSFHASDNKTEKAVDGGVLFSLEPTDRAWLHARIADRFDAMLAAGFLDEVKALRARGDLSTDLPSMRCVGYRQAWEMLDACGTSAPDARAMQDLRERGIAATRQLAKRQITWLRSMPQRTVIACDAPDAVQTAVQLISKTTRPG</sequence>
<dbReference type="Gene3D" id="3.40.50.300">
    <property type="entry name" value="P-loop containing nucleotide triphosphate hydrolases"/>
    <property type="match status" value="1"/>
</dbReference>
<evidence type="ECO:0000313" key="14">
    <source>
        <dbReference type="EMBL" id="MDP9891771.1"/>
    </source>
</evidence>
<comment type="cofactor">
    <cofactor evidence="1 10">
        <name>Mg(2+)</name>
        <dbReference type="ChEBI" id="CHEBI:18420"/>
    </cofactor>
</comment>
<feature type="binding site" evidence="10">
    <location>
        <begin position="32"/>
        <end position="39"/>
    </location>
    <ligand>
        <name>ATP</name>
        <dbReference type="ChEBI" id="CHEBI:30616"/>
    </ligand>
</feature>
<evidence type="ECO:0000256" key="10">
    <source>
        <dbReference type="HAMAP-Rule" id="MF_00185"/>
    </source>
</evidence>
<dbReference type="EC" id="2.5.1.75" evidence="10"/>
<dbReference type="NCBIfam" id="TIGR00174">
    <property type="entry name" value="miaA"/>
    <property type="match status" value="1"/>
</dbReference>
<name>A0AAW8CR22_9BURK</name>
<feature type="region of interest" description="Interaction with substrate tRNA" evidence="10">
    <location>
        <begin position="264"/>
        <end position="269"/>
    </location>
</feature>
<dbReference type="Gene3D" id="1.10.20.140">
    <property type="match status" value="1"/>
</dbReference>
<evidence type="ECO:0000256" key="6">
    <source>
        <dbReference type="ARBA" id="ARBA00022741"/>
    </source>
</evidence>
<comment type="caution">
    <text evidence="14">The sequence shown here is derived from an EMBL/GenBank/DDBJ whole genome shotgun (WGS) entry which is preliminary data.</text>
</comment>
<dbReference type="EMBL" id="JAUSRD010000002">
    <property type="protein sequence ID" value="MDP9891771.1"/>
    <property type="molecule type" value="Genomic_DNA"/>
</dbReference>
<dbReference type="GO" id="GO:0006400">
    <property type="term" value="P:tRNA modification"/>
    <property type="evidence" value="ECO:0007669"/>
    <property type="project" value="TreeGrafter"/>
</dbReference>
<dbReference type="SUPFAM" id="SSF52540">
    <property type="entry name" value="P-loop containing nucleoside triphosphate hydrolases"/>
    <property type="match status" value="2"/>
</dbReference>
<dbReference type="FunFam" id="1.10.20.140:FF:000001">
    <property type="entry name" value="tRNA dimethylallyltransferase"/>
    <property type="match status" value="1"/>
</dbReference>
<evidence type="ECO:0000256" key="3">
    <source>
        <dbReference type="ARBA" id="ARBA00005842"/>
    </source>
</evidence>
<gene>
    <name evidence="10" type="primary">miaA</name>
    <name evidence="14" type="ORF">J2W31_000874</name>
</gene>
<dbReference type="GO" id="GO:0052381">
    <property type="term" value="F:tRNA dimethylallyltransferase activity"/>
    <property type="evidence" value="ECO:0007669"/>
    <property type="project" value="UniProtKB-UniRule"/>
</dbReference>
<feature type="region of interest" description="Interaction with substrate tRNA" evidence="10">
    <location>
        <begin position="304"/>
        <end position="311"/>
    </location>
</feature>
<evidence type="ECO:0000256" key="8">
    <source>
        <dbReference type="ARBA" id="ARBA00022842"/>
    </source>
</evidence>
<keyword evidence="8 10" id="KW-0460">Magnesium</keyword>